<comment type="caution">
    <text evidence="2">The sequence shown here is derived from an EMBL/GenBank/DDBJ whole genome shotgun (WGS) entry which is preliminary data.</text>
</comment>
<organism evidence="2 3">
    <name type="scientific">Nocardia bhagyanarayanae</name>
    <dbReference type="NCBI Taxonomy" id="1215925"/>
    <lineage>
        <taxon>Bacteria</taxon>
        <taxon>Bacillati</taxon>
        <taxon>Actinomycetota</taxon>
        <taxon>Actinomycetes</taxon>
        <taxon>Mycobacteriales</taxon>
        <taxon>Nocardiaceae</taxon>
        <taxon>Nocardia</taxon>
    </lineage>
</organism>
<dbReference type="AlphaFoldDB" id="A0A543F8R4"/>
<feature type="compositionally biased region" description="Basic residues" evidence="1">
    <location>
        <begin position="1"/>
        <end position="18"/>
    </location>
</feature>
<keyword evidence="3" id="KW-1185">Reference proteome</keyword>
<sequence>MQARKRRRRPAAGHRRTGRLPARTPSPLALASTRNFFTHSQSAPSYRPLLPVAAAEPAAWPHRAAAKPPPTPRPRCSPAEPYFIWGPAKSPPSRRPPLEPLEVRRQAAAHLEPRGYRRHAAAPAETRRNRRPSRRRLCTRGRRRAVLDSMPRRGLTKPPSTPRPRCSPAEPYFISGPAKPPPRRRPPLEPTGSPPSCRAPRAPRISPPCRRPRRDPQKSPPKPPPPLYPWSPPSSPRFDAPPRSHQAAVHLEPPEGHRRDSSTSSRPKATAKIRPHQAARGSPPSRPPRRAQRSHQDDRLVHPQDGFAMQPAVHFTYVCHIYASRCRASRETLARSAEGRERQTAVVRLERRLRADRRSISPHTSSPHQPTLNACGSDEPKSTSGSRWIASTRMRVSPCGSRPLRPAAPPGSRWIASTRMAVSPCGSRLLQAQLSYAPRSTAYLRSA</sequence>
<feature type="compositionally biased region" description="Pro residues" evidence="1">
    <location>
        <begin position="89"/>
        <end position="99"/>
    </location>
</feature>
<feature type="compositionally biased region" description="Low complexity" evidence="1">
    <location>
        <begin position="194"/>
        <end position="208"/>
    </location>
</feature>
<feature type="compositionally biased region" description="Basic residues" evidence="1">
    <location>
        <begin position="128"/>
        <end position="144"/>
    </location>
</feature>
<dbReference type="Proteomes" id="UP000316331">
    <property type="component" value="Unassembled WGS sequence"/>
</dbReference>
<gene>
    <name evidence="2" type="ORF">FB390_1822</name>
</gene>
<evidence type="ECO:0000256" key="1">
    <source>
        <dbReference type="SAM" id="MobiDB-lite"/>
    </source>
</evidence>
<feature type="compositionally biased region" description="Polar residues" evidence="1">
    <location>
        <begin position="361"/>
        <end position="374"/>
    </location>
</feature>
<protein>
    <submittedName>
        <fullName evidence="2">Uncharacterized protein</fullName>
    </submittedName>
</protein>
<feature type="region of interest" description="Disordered" evidence="1">
    <location>
        <begin position="87"/>
        <end position="298"/>
    </location>
</feature>
<feature type="compositionally biased region" description="Basic and acidic residues" evidence="1">
    <location>
        <begin position="101"/>
        <end position="115"/>
    </location>
</feature>
<feature type="compositionally biased region" description="Pro residues" evidence="1">
    <location>
        <begin position="218"/>
        <end position="235"/>
    </location>
</feature>
<evidence type="ECO:0000313" key="3">
    <source>
        <dbReference type="Proteomes" id="UP000316331"/>
    </source>
</evidence>
<reference evidence="2 3" key="1">
    <citation type="submission" date="2019-06" db="EMBL/GenBank/DDBJ databases">
        <title>Sequencing the genomes of 1000 actinobacteria strains.</title>
        <authorList>
            <person name="Klenk H.-P."/>
        </authorList>
    </citation>
    <scope>NUCLEOTIDE SEQUENCE [LARGE SCALE GENOMIC DNA]</scope>
    <source>
        <strain evidence="2 3">DSM 103495</strain>
    </source>
</reference>
<evidence type="ECO:0000313" key="2">
    <source>
        <dbReference type="EMBL" id="TQM30203.1"/>
    </source>
</evidence>
<feature type="compositionally biased region" description="Basic and acidic residues" evidence="1">
    <location>
        <begin position="252"/>
        <end position="261"/>
    </location>
</feature>
<proteinExistence type="predicted"/>
<feature type="region of interest" description="Disordered" evidence="1">
    <location>
        <begin position="358"/>
        <end position="386"/>
    </location>
</feature>
<accession>A0A543F8R4</accession>
<name>A0A543F8R4_9NOCA</name>
<feature type="region of interest" description="Disordered" evidence="1">
    <location>
        <begin position="1"/>
        <end position="28"/>
    </location>
</feature>
<dbReference type="EMBL" id="VFPG01000001">
    <property type="protein sequence ID" value="TQM30203.1"/>
    <property type="molecule type" value="Genomic_DNA"/>
</dbReference>